<keyword evidence="1" id="KW-0175">Coiled coil</keyword>
<accession>A0A182HXW9</accession>
<dbReference type="Pfam" id="PF03564">
    <property type="entry name" value="DUF1759"/>
    <property type="match status" value="1"/>
</dbReference>
<dbReference type="InterPro" id="IPR005312">
    <property type="entry name" value="DUF1759"/>
</dbReference>
<protein>
    <recommendedName>
        <fullName evidence="5">Peptidase A2 domain-containing protein</fullName>
    </recommendedName>
</protein>
<feature type="region of interest" description="Disordered" evidence="2">
    <location>
        <begin position="108"/>
        <end position="132"/>
    </location>
</feature>
<feature type="coiled-coil region" evidence="1">
    <location>
        <begin position="63"/>
        <end position="99"/>
    </location>
</feature>
<dbReference type="EMBL" id="APCN01008776">
    <property type="status" value="NOT_ANNOTATED_CDS"/>
    <property type="molecule type" value="Genomic_DNA"/>
</dbReference>
<reference evidence="3" key="1">
    <citation type="submission" date="2022-08" db="UniProtKB">
        <authorList>
            <consortium name="EnsemblMetazoa"/>
        </authorList>
    </citation>
    <scope>IDENTIFICATION</scope>
    <source>
        <strain evidence="3">Dongola</strain>
    </source>
</reference>
<dbReference type="PANTHER" id="PTHR47331">
    <property type="entry name" value="PHD-TYPE DOMAIN-CONTAINING PROTEIN"/>
    <property type="match status" value="1"/>
</dbReference>
<dbReference type="Proteomes" id="UP000075840">
    <property type="component" value="Unassembled WGS sequence"/>
</dbReference>
<dbReference type="VEuPathDB" id="VectorBase:AARA21_014392"/>
<evidence type="ECO:0000256" key="1">
    <source>
        <dbReference type="SAM" id="Coils"/>
    </source>
</evidence>
<sequence>MEAANANLNLEEVTQNVAEKHNLKLVEVIQQAAETPMPSSSGTSYNAVSKPNLTPAKVSDSVANRLAIMKRRQEAERKRMELELQLKFVKEEEDLLSEELGVNVISGASAVTPSRPDGESMRGSQRDERGLAPRLESVNRNVPTELPEFSGDPAEWPVFIAHYDYTTEKCGFSNWENMIRLQKALKGPALEVVRSRLVLPEVVPQVIATLRSRYGRPEHLISALIGIVRRIPAPCREKPDTVVAFGEAVRSMVDHMQAAGLRGHLTNPLLLQEIVEKLPTSEQYSWARHIRGVTEPDLIVFGGFMTEWMDDAETLTRLDSSSLKADRKKPNTKGYVHAHVENQGATTSGTRAIQGHLVSKCFAFGAMAVKDRWRKARALSLCFSCLERHNWRTCQNRAVCSIGGCTRRHHALLHGAEESREIGSEQNIIENREGGIDGRVIAESNHHQYVSSSSKALFRIVPVTVYGPAATVTTFAFLDEGSSMTLVDDDLAEQLGDEGKVEPLCIHWTGNTTRIEAGSRRVNLKVGPVDSTKRFAIHSD</sequence>
<evidence type="ECO:0008006" key="5">
    <source>
        <dbReference type="Google" id="ProtNLM"/>
    </source>
</evidence>
<feature type="compositionally biased region" description="Basic and acidic residues" evidence="2">
    <location>
        <begin position="116"/>
        <end position="131"/>
    </location>
</feature>
<dbReference type="PANTHER" id="PTHR47331:SF1">
    <property type="entry name" value="GAG-LIKE PROTEIN"/>
    <property type="match status" value="1"/>
</dbReference>
<organism evidence="3 4">
    <name type="scientific">Anopheles arabiensis</name>
    <name type="common">Mosquito</name>
    <dbReference type="NCBI Taxonomy" id="7173"/>
    <lineage>
        <taxon>Eukaryota</taxon>
        <taxon>Metazoa</taxon>
        <taxon>Ecdysozoa</taxon>
        <taxon>Arthropoda</taxon>
        <taxon>Hexapoda</taxon>
        <taxon>Insecta</taxon>
        <taxon>Pterygota</taxon>
        <taxon>Neoptera</taxon>
        <taxon>Endopterygota</taxon>
        <taxon>Diptera</taxon>
        <taxon>Nematocera</taxon>
        <taxon>Culicoidea</taxon>
        <taxon>Culicidae</taxon>
        <taxon>Anophelinae</taxon>
        <taxon>Anopheles</taxon>
    </lineage>
</organism>
<keyword evidence="4" id="KW-1185">Reference proteome</keyword>
<evidence type="ECO:0000256" key="2">
    <source>
        <dbReference type="SAM" id="MobiDB-lite"/>
    </source>
</evidence>
<proteinExistence type="predicted"/>
<evidence type="ECO:0000313" key="4">
    <source>
        <dbReference type="Proteomes" id="UP000075840"/>
    </source>
</evidence>
<name>A0A182HXW9_ANOAR</name>
<dbReference type="VEuPathDB" id="VectorBase:AARA006147"/>
<dbReference type="EnsemblMetazoa" id="AARA006147-RA">
    <property type="protein sequence ID" value="AARA006147-PA"/>
    <property type="gene ID" value="AARA006147"/>
</dbReference>
<evidence type="ECO:0000313" key="3">
    <source>
        <dbReference type="EnsemblMetazoa" id="AARA006147-PA"/>
    </source>
</evidence>
<dbReference type="AlphaFoldDB" id="A0A182HXW9"/>